<evidence type="ECO:0000313" key="1">
    <source>
        <dbReference type="EMBL" id="GFD49965.1"/>
    </source>
</evidence>
<gene>
    <name evidence="1" type="ORF">Tci_921934</name>
</gene>
<sequence length="70" mass="7202">MERRLGDRGGGGNMKVVFGVSFHNPDFKTCDHRVLCGGGGEVVGGVDVVCGDGVDRGVGGADYGVVCRFV</sequence>
<comment type="caution">
    <text evidence="1">The sequence shown here is derived from an EMBL/GenBank/DDBJ whole genome shotgun (WGS) entry which is preliminary data.</text>
</comment>
<organism evidence="1">
    <name type="scientific">Tanacetum cinerariifolium</name>
    <name type="common">Dalmatian daisy</name>
    <name type="synonym">Chrysanthemum cinerariifolium</name>
    <dbReference type="NCBI Taxonomy" id="118510"/>
    <lineage>
        <taxon>Eukaryota</taxon>
        <taxon>Viridiplantae</taxon>
        <taxon>Streptophyta</taxon>
        <taxon>Embryophyta</taxon>
        <taxon>Tracheophyta</taxon>
        <taxon>Spermatophyta</taxon>
        <taxon>Magnoliopsida</taxon>
        <taxon>eudicotyledons</taxon>
        <taxon>Gunneridae</taxon>
        <taxon>Pentapetalae</taxon>
        <taxon>asterids</taxon>
        <taxon>campanulids</taxon>
        <taxon>Asterales</taxon>
        <taxon>Asteraceae</taxon>
        <taxon>Asteroideae</taxon>
        <taxon>Anthemideae</taxon>
        <taxon>Anthemidinae</taxon>
        <taxon>Tanacetum</taxon>
    </lineage>
</organism>
<reference evidence="1" key="1">
    <citation type="journal article" date="2019" name="Sci. Rep.">
        <title>Draft genome of Tanacetum cinerariifolium, the natural source of mosquito coil.</title>
        <authorList>
            <person name="Yamashiro T."/>
            <person name="Shiraishi A."/>
            <person name="Satake H."/>
            <person name="Nakayama K."/>
        </authorList>
    </citation>
    <scope>NUCLEOTIDE SEQUENCE</scope>
</reference>
<dbReference type="EMBL" id="BKCJ011750703">
    <property type="protein sequence ID" value="GFD49965.1"/>
    <property type="molecule type" value="Genomic_DNA"/>
</dbReference>
<dbReference type="AlphaFoldDB" id="A0A699WQU2"/>
<protein>
    <submittedName>
        <fullName evidence="1">Uncharacterized protein</fullName>
    </submittedName>
</protein>
<feature type="non-terminal residue" evidence="1">
    <location>
        <position position="70"/>
    </location>
</feature>
<name>A0A699WQU2_TANCI</name>
<accession>A0A699WQU2</accession>
<proteinExistence type="predicted"/>